<dbReference type="OrthoDB" id="714416at2"/>
<reference evidence="1 2" key="1">
    <citation type="submission" date="2019-04" db="EMBL/GenBank/DDBJ databases">
        <title>Niastella caeni sp. nov., isolated from activated sludge.</title>
        <authorList>
            <person name="Sheng M."/>
        </authorList>
    </citation>
    <scope>NUCLEOTIDE SEQUENCE [LARGE SCALE GENOMIC DNA]</scope>
    <source>
        <strain evidence="1 2">HX-2-15</strain>
    </source>
</reference>
<organism evidence="1 2">
    <name type="scientific">Niastella caeni</name>
    <dbReference type="NCBI Taxonomy" id="2569763"/>
    <lineage>
        <taxon>Bacteria</taxon>
        <taxon>Pseudomonadati</taxon>
        <taxon>Bacteroidota</taxon>
        <taxon>Chitinophagia</taxon>
        <taxon>Chitinophagales</taxon>
        <taxon>Chitinophagaceae</taxon>
        <taxon>Niastella</taxon>
    </lineage>
</organism>
<gene>
    <name evidence="1" type="ORF">FAM09_17740</name>
</gene>
<name>A0A4S8HN66_9BACT</name>
<protein>
    <submittedName>
        <fullName evidence="1">Uncharacterized protein</fullName>
    </submittedName>
</protein>
<dbReference type="AlphaFoldDB" id="A0A4S8HN66"/>
<sequence length="520" mass="61945">MSNRFTDALFQLVHSLEKSEKRHFKLYIKRSSANEDLKIIRLFDALDKLPEYDEKLLLKKLPDIKKPQLANIKTHLYKQLLGSLRLLKATENIDLQLSEHLDHARVLYNKGLKLQSLKILEKAKEIARSNQKFNFLAQVISLEKKIETLHITRSSTEKTLVLAEEAQEISSHIDRVTRLSNLALLLYRWFVLNGHARNPEDEQDLIKFFREYLPADINAVNGFYEKLYLYQSYSWYAFIKQDFLMYYKYGQKWIDLYNEHPLMKEVETGHYIKGMHNLLNAHFDLRNFKKFDITLKQFEEFSKTPVATHHDNFRTHTFIYINSAKVNQHLMQGTFREGLALVPEIEEKLEEYALFVDQHRILVFNYKIATLHFGNGEYEKCIDYLQRIINGPIDLRIDLQCYARLLHMLAHYEMGNYELMESLSKSVFRFMARMKNITVVEEEMLRFLRNSFGVSPRELRPELEKFLNKIKHLEKNRFETRAFAYLDIISWTESKVYQKPMREVVYEKYIKSKHRGTVVA</sequence>
<evidence type="ECO:0000313" key="1">
    <source>
        <dbReference type="EMBL" id="THU36810.1"/>
    </source>
</evidence>
<keyword evidence="2" id="KW-1185">Reference proteome</keyword>
<accession>A0A4S8HN66</accession>
<proteinExistence type="predicted"/>
<dbReference type="RefSeq" id="WP_136578486.1">
    <property type="nucleotide sequence ID" value="NZ_STFF01000005.1"/>
</dbReference>
<comment type="caution">
    <text evidence="1">The sequence shown here is derived from an EMBL/GenBank/DDBJ whole genome shotgun (WGS) entry which is preliminary data.</text>
</comment>
<dbReference type="Proteomes" id="UP000306918">
    <property type="component" value="Unassembled WGS sequence"/>
</dbReference>
<dbReference type="EMBL" id="STFF01000005">
    <property type="protein sequence ID" value="THU36810.1"/>
    <property type="molecule type" value="Genomic_DNA"/>
</dbReference>
<evidence type="ECO:0000313" key="2">
    <source>
        <dbReference type="Proteomes" id="UP000306918"/>
    </source>
</evidence>